<name>A0A4Z0NCF8_9HYPH</name>
<dbReference type="InterPro" id="IPR015927">
    <property type="entry name" value="Peptidase_S24_S26A/B/C"/>
</dbReference>
<dbReference type="Proteomes" id="UP000297535">
    <property type="component" value="Unassembled WGS sequence"/>
</dbReference>
<dbReference type="OrthoDB" id="528805at2"/>
<reference evidence="2 3" key="1">
    <citation type="submission" date="2019-04" db="EMBL/GenBank/DDBJ databases">
        <authorList>
            <person name="Feng G."/>
            <person name="Zhu H."/>
        </authorList>
    </citation>
    <scope>NUCLEOTIDE SEQUENCE [LARGE SCALE GENOMIC DNA]</scope>
    <source>
        <strain evidence="2 3">6HR-1</strain>
    </source>
</reference>
<dbReference type="EMBL" id="SRLB01000070">
    <property type="protein sequence ID" value="TGD91898.1"/>
    <property type="molecule type" value="Genomic_DNA"/>
</dbReference>
<comment type="caution">
    <text evidence="2">The sequence shown here is derived from an EMBL/GenBank/DDBJ whole genome shotgun (WGS) entry which is preliminary data.</text>
</comment>
<proteinExistence type="predicted"/>
<organism evidence="2 3">
    <name type="scientific">Methylobacterium nonmethylotrophicum</name>
    <dbReference type="NCBI Taxonomy" id="1141884"/>
    <lineage>
        <taxon>Bacteria</taxon>
        <taxon>Pseudomonadati</taxon>
        <taxon>Pseudomonadota</taxon>
        <taxon>Alphaproteobacteria</taxon>
        <taxon>Hyphomicrobiales</taxon>
        <taxon>Methylobacteriaceae</taxon>
        <taxon>Methylobacterium</taxon>
    </lineage>
</organism>
<dbReference type="AlphaFoldDB" id="A0A4Z0NCF8"/>
<keyword evidence="3" id="KW-1185">Reference proteome</keyword>
<dbReference type="SUPFAM" id="SSF51306">
    <property type="entry name" value="LexA/Signal peptidase"/>
    <property type="match status" value="1"/>
</dbReference>
<evidence type="ECO:0000313" key="2">
    <source>
        <dbReference type="EMBL" id="TGD91898.1"/>
    </source>
</evidence>
<gene>
    <name evidence="2" type="ORF">EU555_35425</name>
</gene>
<accession>A0A4Z0NCF8</accession>
<evidence type="ECO:0000313" key="3">
    <source>
        <dbReference type="Proteomes" id="UP000297535"/>
    </source>
</evidence>
<dbReference type="InterPro" id="IPR036286">
    <property type="entry name" value="LexA/Signal_pep-like_sf"/>
</dbReference>
<sequence>MNDTATADFIARIEGRIAALGTTERAVSLEAFGHHKGIAQMRKSASPGIETFRRLAGALRTTAAYLAYGDGAPEAARAPRQFTTRLGLLPIAGEVAAGHWLEVDTMVDAPSYTGQSLAPDPGWPAQAQFAVVVRGTSINRVAPDGALLHCVDPRQTRDQPRSGDLVILERKRHGGHDVERTAKRYRPTDTGHEFWPDSTDARHKPIVVDNSEEPEEGTSIEVIGLVVRVAHTVEPGAPWER</sequence>
<evidence type="ECO:0000259" key="1">
    <source>
        <dbReference type="Pfam" id="PF00717"/>
    </source>
</evidence>
<dbReference type="Pfam" id="PF00717">
    <property type="entry name" value="Peptidase_S24"/>
    <property type="match status" value="1"/>
</dbReference>
<dbReference type="Gene3D" id="2.10.109.10">
    <property type="entry name" value="Umud Fragment, subunit A"/>
    <property type="match status" value="1"/>
</dbReference>
<protein>
    <recommendedName>
        <fullName evidence="1">Peptidase S24/S26A/S26B/S26C domain-containing protein</fullName>
    </recommendedName>
</protein>
<feature type="domain" description="Peptidase S24/S26A/S26B/S26C" evidence="1">
    <location>
        <begin position="90"/>
        <end position="227"/>
    </location>
</feature>
<dbReference type="RefSeq" id="WP_135420022.1">
    <property type="nucleotide sequence ID" value="NZ_SRLB01000070.1"/>
</dbReference>